<proteinExistence type="predicted"/>
<reference evidence="1" key="1">
    <citation type="submission" date="2014-11" db="EMBL/GenBank/DDBJ databases">
        <authorList>
            <person name="Amaro Gonzalez C."/>
        </authorList>
    </citation>
    <scope>NUCLEOTIDE SEQUENCE</scope>
</reference>
<reference evidence="1" key="2">
    <citation type="journal article" date="2015" name="Fish Shellfish Immunol.">
        <title>Early steps in the European eel (Anguilla anguilla)-Vibrio vulnificus interaction in the gills: Role of the RtxA13 toxin.</title>
        <authorList>
            <person name="Callol A."/>
            <person name="Pajuelo D."/>
            <person name="Ebbesson L."/>
            <person name="Teles M."/>
            <person name="MacKenzie S."/>
            <person name="Amaro C."/>
        </authorList>
    </citation>
    <scope>NUCLEOTIDE SEQUENCE</scope>
</reference>
<sequence length="63" mass="6929">MLTINFVSTVTRTDHGSVLLDTDYFGKGIPIPPASLFHVFVLKTLQILSDVSNAKNEKTVIPK</sequence>
<protein>
    <submittedName>
        <fullName evidence="1">Uncharacterized protein</fullName>
    </submittedName>
</protein>
<dbReference type="AlphaFoldDB" id="A0A0E9T6F8"/>
<accession>A0A0E9T6F8</accession>
<name>A0A0E9T6F8_ANGAN</name>
<dbReference type="EMBL" id="GBXM01060047">
    <property type="protein sequence ID" value="JAH48530.1"/>
    <property type="molecule type" value="Transcribed_RNA"/>
</dbReference>
<organism evidence="1">
    <name type="scientific">Anguilla anguilla</name>
    <name type="common">European freshwater eel</name>
    <name type="synonym">Muraena anguilla</name>
    <dbReference type="NCBI Taxonomy" id="7936"/>
    <lineage>
        <taxon>Eukaryota</taxon>
        <taxon>Metazoa</taxon>
        <taxon>Chordata</taxon>
        <taxon>Craniata</taxon>
        <taxon>Vertebrata</taxon>
        <taxon>Euteleostomi</taxon>
        <taxon>Actinopterygii</taxon>
        <taxon>Neopterygii</taxon>
        <taxon>Teleostei</taxon>
        <taxon>Anguilliformes</taxon>
        <taxon>Anguillidae</taxon>
        <taxon>Anguilla</taxon>
    </lineage>
</organism>
<evidence type="ECO:0000313" key="1">
    <source>
        <dbReference type="EMBL" id="JAH48530.1"/>
    </source>
</evidence>